<gene>
    <name evidence="1" type="primary">yqeC</name>
    <name evidence="1" type="ORF">AN2V17_26350</name>
</gene>
<dbReference type="Proteomes" id="UP001374599">
    <property type="component" value="Unassembled WGS sequence"/>
</dbReference>
<reference evidence="1" key="1">
    <citation type="submission" date="2023-09" db="EMBL/GenBank/DDBJ databases">
        <title>Vallitalea sediminicola and Vallitalea maricola sp. nov., anaerobic bacteria isolated from marine sediment.</title>
        <authorList>
            <person name="Hirano S."/>
            <person name="Maeda A."/>
            <person name="Terahara T."/>
            <person name="Mori K."/>
            <person name="Hamada M."/>
            <person name="Matsumoto R."/>
            <person name="Kobayashi T."/>
        </authorList>
    </citation>
    <scope>NUCLEOTIDE SEQUENCE</scope>
    <source>
        <strain evidence="1">AN17-2</strain>
    </source>
</reference>
<accession>A0ACB5UKA9</accession>
<sequence length="256" mass="28921">MDLLNALDLDVQGNNIISIVGAGGKTTTMYRLGNELKELKRKVLLTTTTAIYYPMSNEYDNLIISNNLEQLILESKRLSRGTVTMIGKNIFHDNNKIKGIEKEWVKPLLNQGDYDFIVIEADGAKRKSIKAPTWYEPVIANCSTLVVGCIGLDIIGKRIDENWVHRANIFSRVVGKEIGDIIDYETIFKLIISREGLFKGCKNHSKKVVLLNKIRDDEQLFYAQKLGEKIIKDGVNISRVIIGNVNMENPIIKIVE</sequence>
<evidence type="ECO:0000313" key="1">
    <source>
        <dbReference type="EMBL" id="GMQ63402.1"/>
    </source>
</evidence>
<keyword evidence="2" id="KW-1185">Reference proteome</keyword>
<name>A0ACB5UKA9_9FIRM</name>
<dbReference type="EMBL" id="BTPU01000039">
    <property type="protein sequence ID" value="GMQ63402.1"/>
    <property type="molecule type" value="Genomic_DNA"/>
</dbReference>
<protein>
    <submittedName>
        <fullName evidence="1">Selenium cofactor biosynthesis protein YqeC</fullName>
    </submittedName>
</protein>
<comment type="caution">
    <text evidence="1">The sequence shown here is derived from an EMBL/GenBank/DDBJ whole genome shotgun (WGS) entry which is preliminary data.</text>
</comment>
<organism evidence="1 2">
    <name type="scientific">Vallitalea maricola</name>
    <dbReference type="NCBI Taxonomy" id="3074433"/>
    <lineage>
        <taxon>Bacteria</taxon>
        <taxon>Bacillati</taxon>
        <taxon>Bacillota</taxon>
        <taxon>Clostridia</taxon>
        <taxon>Lachnospirales</taxon>
        <taxon>Vallitaleaceae</taxon>
        <taxon>Vallitalea</taxon>
    </lineage>
</organism>
<evidence type="ECO:0000313" key="2">
    <source>
        <dbReference type="Proteomes" id="UP001374599"/>
    </source>
</evidence>
<proteinExistence type="predicted"/>